<dbReference type="FunFam" id="3.30.1490.20:FF:000003">
    <property type="entry name" value="acetyl-CoA carboxylase isoform X1"/>
    <property type="match status" value="1"/>
</dbReference>
<accession>U2EQ64</accession>
<dbReference type="InterPro" id="IPR011761">
    <property type="entry name" value="ATP-grasp"/>
</dbReference>
<keyword evidence="9" id="KW-0092">Biotin</keyword>
<dbReference type="PANTHER" id="PTHR18866">
    <property type="entry name" value="CARBOXYLASE:PYRUVATE/ACETYL-COA/PROPIONYL-COA CARBOXYLASE"/>
    <property type="match status" value="1"/>
</dbReference>
<evidence type="ECO:0000256" key="11">
    <source>
        <dbReference type="ARBA" id="ARBA00048600"/>
    </source>
</evidence>
<dbReference type="EMBL" id="AFNV02000004">
    <property type="protein sequence ID" value="ERJ20202.1"/>
    <property type="molecule type" value="Genomic_DNA"/>
</dbReference>
<name>U2EQ64_9GAMM</name>
<evidence type="ECO:0000313" key="16">
    <source>
        <dbReference type="EMBL" id="ERJ20202.1"/>
    </source>
</evidence>
<evidence type="ECO:0000256" key="5">
    <source>
        <dbReference type="ARBA" id="ARBA00017242"/>
    </source>
</evidence>
<dbReference type="eggNOG" id="COG4770">
    <property type="taxonomic scope" value="Bacteria"/>
</dbReference>
<dbReference type="Pfam" id="PF00289">
    <property type="entry name" value="Biotin_carb_N"/>
    <property type="match status" value="1"/>
</dbReference>
<dbReference type="NCBIfam" id="NF006367">
    <property type="entry name" value="PRK08591.1"/>
    <property type="match status" value="1"/>
</dbReference>
<comment type="cofactor">
    <cofactor evidence="1">
        <name>biotin</name>
        <dbReference type="ChEBI" id="CHEBI:57586"/>
    </cofactor>
</comment>
<dbReference type="Pfam" id="PF00364">
    <property type="entry name" value="Biotin_lipoyl"/>
    <property type="match status" value="1"/>
</dbReference>
<comment type="subunit">
    <text evidence="4">Acetyl-CoA carboxylase is a heterohexamer of biotin carboxyl carrier protein, biotin carboxylase and the two subunits of carboxyl transferase in a 2:2 complex.</text>
</comment>
<comment type="pathway">
    <text evidence="3">Lipid metabolism; malonyl-CoA biosynthesis; malonyl-CoA from acetyl-CoA: step 1/1.</text>
</comment>
<feature type="domain" description="Lipoyl-binding" evidence="13">
    <location>
        <begin position="576"/>
        <end position="660"/>
    </location>
</feature>
<dbReference type="PROSITE" id="PS00188">
    <property type="entry name" value="BIOTIN"/>
    <property type="match status" value="1"/>
</dbReference>
<dbReference type="GO" id="GO:0004075">
    <property type="term" value="F:biotin carboxylase activity"/>
    <property type="evidence" value="ECO:0007669"/>
    <property type="project" value="UniProtKB-EC"/>
</dbReference>
<comment type="function">
    <text evidence="2">This protein is a component of the acetyl coenzyme A carboxylase complex; first, biotin carboxylase catalyzes the carboxylation of the carrier protein and then the transcarboxylase transfers the carboxyl group to form malonyl-CoA.</text>
</comment>
<keyword evidence="8 12" id="KW-0067">ATP-binding</keyword>
<dbReference type="SUPFAM" id="SSF52440">
    <property type="entry name" value="PreATP-grasp domain"/>
    <property type="match status" value="1"/>
</dbReference>
<dbReference type="InterPro" id="IPR005481">
    <property type="entry name" value="BC-like_N"/>
</dbReference>
<dbReference type="AlphaFoldDB" id="U2EQ64"/>
<evidence type="ECO:0000313" key="17">
    <source>
        <dbReference type="Proteomes" id="UP000006242"/>
    </source>
</evidence>
<dbReference type="SUPFAM" id="SSF51246">
    <property type="entry name" value="Rudiment single hybrid motif"/>
    <property type="match status" value="1"/>
</dbReference>
<evidence type="ECO:0000256" key="8">
    <source>
        <dbReference type="ARBA" id="ARBA00022840"/>
    </source>
</evidence>
<reference evidence="16 17" key="1">
    <citation type="journal article" date="2011" name="J. Bacteriol.">
        <title>Genome sequence of Salinisphaera shabanensis, a gammaproteobacterium from the harsh, variable environment of the brine-seawater interface of the Shaban Deep in the Red Sea.</title>
        <authorList>
            <person name="Antunes A."/>
            <person name="Alam I."/>
            <person name="Bajic V.B."/>
            <person name="Stingl U."/>
        </authorList>
    </citation>
    <scope>NUCLEOTIDE SEQUENCE [LARGE SCALE GENOMIC DNA]</scope>
    <source>
        <strain evidence="16 17">E1L3A</strain>
    </source>
</reference>
<evidence type="ECO:0000256" key="10">
    <source>
        <dbReference type="ARBA" id="ARBA00033786"/>
    </source>
</evidence>
<dbReference type="RefSeq" id="WP_006912280.1">
    <property type="nucleotide sequence ID" value="NZ_AFNV02000004.1"/>
</dbReference>
<dbReference type="PROSITE" id="PS00867">
    <property type="entry name" value="CPSASE_2"/>
    <property type="match status" value="1"/>
</dbReference>
<dbReference type="PROSITE" id="PS00866">
    <property type="entry name" value="CPSASE_1"/>
    <property type="match status" value="1"/>
</dbReference>
<dbReference type="InterPro" id="IPR001882">
    <property type="entry name" value="Biotin_BS"/>
</dbReference>
<proteinExistence type="predicted"/>
<dbReference type="SUPFAM" id="SSF56059">
    <property type="entry name" value="Glutathione synthetase ATP-binding domain-like"/>
    <property type="match status" value="1"/>
</dbReference>
<dbReference type="Proteomes" id="UP000006242">
    <property type="component" value="Unassembled WGS sequence"/>
</dbReference>
<dbReference type="InterPro" id="IPR011054">
    <property type="entry name" value="Rudment_hybrid_motif"/>
</dbReference>
<dbReference type="PROSITE" id="PS50979">
    <property type="entry name" value="BC"/>
    <property type="match status" value="1"/>
</dbReference>
<dbReference type="InterPro" id="IPR048429">
    <property type="entry name" value="MCC_alpha_BT"/>
</dbReference>
<dbReference type="PROSITE" id="PS50968">
    <property type="entry name" value="BIOTINYL_LIPOYL"/>
    <property type="match status" value="1"/>
</dbReference>
<dbReference type="InterPro" id="IPR000089">
    <property type="entry name" value="Biotin_lipoyl"/>
</dbReference>
<evidence type="ECO:0000259" key="15">
    <source>
        <dbReference type="PROSITE" id="PS50979"/>
    </source>
</evidence>
<dbReference type="Pfam" id="PF21139">
    <property type="entry name" value="BT_MCC_alpha"/>
    <property type="match status" value="1"/>
</dbReference>
<dbReference type="Gene3D" id="3.30.700.40">
    <property type="match status" value="1"/>
</dbReference>
<dbReference type="InterPro" id="IPR011764">
    <property type="entry name" value="Biotin_carboxylation_dom"/>
</dbReference>
<dbReference type="InterPro" id="IPR005479">
    <property type="entry name" value="CPAse_ATP-bd"/>
</dbReference>
<dbReference type="InterPro" id="IPR050856">
    <property type="entry name" value="Biotin_carboxylase_complex"/>
</dbReference>
<dbReference type="PROSITE" id="PS50975">
    <property type="entry name" value="ATP_GRASP"/>
    <property type="match status" value="1"/>
</dbReference>
<dbReference type="CDD" id="cd06850">
    <property type="entry name" value="biotinyl_domain"/>
    <property type="match status" value="1"/>
</dbReference>
<dbReference type="STRING" id="1033802.SSPSH_000756"/>
<sequence>MGEQMTEFDKILIANRGEIAVRIARGARAVGCRSVAVYSSADADARHVQEADEAVAIGAAPASESYLAIDKLIAAAKASGAQAIHPGYGFLAENADFARAVEAAGLVFIGPSAEAIDLMGRKREAKQRMIEAGVPCVPGYEGADQSDEVLIGEGERIGFPLMVKASAGGGGRGMRLVEQQADLHDAIRGARSEAASAFGSDELILEKAVLGARHVEIQVLADQHGHVIHLGERDCSVQRRHQKVVEEAPSPAVDAELRARMGQAAVDAAAAIGYRGAGTVEFLLDAGGAFYFMEMNTRLQVEHPVTELVTGLDLVAWQLRIAAGEPLALAQHDVHFNGHAIEVRLCLEDVTQDFMPQTGVVAAWRVPQGPGIRVDHGLLEGQIVSPHYDSMVAKIIAWGETRDIARRRLAAAVNDTLLFGPTSNRDFLARILAHPAFVSGDFDIGFVGTHMQQALGADAPTPAHLALAAAACHARDAAALAEQAGLANALAGWRSSGTNDTPLVLGHEDNRYELRLRHDGTCYEVAVDDIRVDIQIGPMSGTRFDYVLNGVAARADVLCRGAQLWLCAQGHTAVYTDVLRLPPAAADGAGDGRVLARMDGKIQRVDIAVGDRVAVGDTLLVLEAMKMEFTITADIEGEIESLGCAAGDQVAARQLLAVIAADNL</sequence>
<comment type="catalytic activity">
    <reaction evidence="11">
        <text>N(6)-biotinyl-L-lysyl-[protein] + hydrogencarbonate + ATP = N(6)-carboxybiotinyl-L-lysyl-[protein] + ADP + phosphate + H(+)</text>
        <dbReference type="Rhea" id="RHEA:13501"/>
        <dbReference type="Rhea" id="RHEA-COMP:10505"/>
        <dbReference type="Rhea" id="RHEA-COMP:10506"/>
        <dbReference type="ChEBI" id="CHEBI:15378"/>
        <dbReference type="ChEBI" id="CHEBI:17544"/>
        <dbReference type="ChEBI" id="CHEBI:30616"/>
        <dbReference type="ChEBI" id="CHEBI:43474"/>
        <dbReference type="ChEBI" id="CHEBI:83144"/>
        <dbReference type="ChEBI" id="CHEBI:83145"/>
        <dbReference type="ChEBI" id="CHEBI:456216"/>
        <dbReference type="EC" id="6.3.4.14"/>
    </reaction>
</comment>
<dbReference type="Pfam" id="PF02786">
    <property type="entry name" value="CPSase_L_D2"/>
    <property type="match status" value="1"/>
</dbReference>
<dbReference type="Pfam" id="PF02785">
    <property type="entry name" value="Biotin_carb_C"/>
    <property type="match status" value="1"/>
</dbReference>
<evidence type="ECO:0000256" key="4">
    <source>
        <dbReference type="ARBA" id="ARBA00011750"/>
    </source>
</evidence>
<feature type="domain" description="Biotin carboxylation" evidence="15">
    <location>
        <begin position="7"/>
        <end position="452"/>
    </location>
</feature>
<dbReference type="GO" id="GO:0046872">
    <property type="term" value="F:metal ion binding"/>
    <property type="evidence" value="ECO:0007669"/>
    <property type="project" value="InterPro"/>
</dbReference>
<dbReference type="Gene3D" id="3.30.470.20">
    <property type="entry name" value="ATP-grasp fold, B domain"/>
    <property type="match status" value="1"/>
</dbReference>
<evidence type="ECO:0000256" key="7">
    <source>
        <dbReference type="ARBA" id="ARBA00022741"/>
    </source>
</evidence>
<dbReference type="InterPro" id="IPR005482">
    <property type="entry name" value="Biotin_COase_C"/>
</dbReference>
<dbReference type="Gene3D" id="2.40.50.100">
    <property type="match status" value="1"/>
</dbReference>
<evidence type="ECO:0000256" key="6">
    <source>
        <dbReference type="ARBA" id="ARBA00022598"/>
    </source>
</evidence>
<feature type="domain" description="ATP-grasp" evidence="14">
    <location>
        <begin position="126"/>
        <end position="323"/>
    </location>
</feature>
<dbReference type="InterPro" id="IPR011053">
    <property type="entry name" value="Single_hybrid_motif"/>
</dbReference>
<reference evidence="16 17" key="2">
    <citation type="journal article" date="2013" name="PLoS ONE">
        <title>INDIGO - INtegrated Data Warehouse of MIcrobial GenOmes with Examples from the Red Sea Extremophiles.</title>
        <authorList>
            <person name="Alam I."/>
            <person name="Antunes A."/>
            <person name="Kamau A.A."/>
            <person name="Ba Alawi W."/>
            <person name="Kalkatawi M."/>
            <person name="Stingl U."/>
            <person name="Bajic V.B."/>
        </authorList>
    </citation>
    <scope>NUCLEOTIDE SEQUENCE [LARGE SCALE GENOMIC DNA]</scope>
    <source>
        <strain evidence="16 17">E1L3A</strain>
    </source>
</reference>
<keyword evidence="17" id="KW-1185">Reference proteome</keyword>
<gene>
    <name evidence="16" type="primary">atuF</name>
    <name evidence="16" type="ORF">SSPSH_000756</name>
</gene>
<dbReference type="SMART" id="SM00878">
    <property type="entry name" value="Biotin_carb_C"/>
    <property type="match status" value="1"/>
</dbReference>
<evidence type="ECO:0000256" key="2">
    <source>
        <dbReference type="ARBA" id="ARBA00003761"/>
    </source>
</evidence>
<protein>
    <recommendedName>
        <fullName evidence="5">Biotin carboxylase</fullName>
    </recommendedName>
    <alternativeName>
        <fullName evidence="10">Acetyl-coenzyme A carboxylase biotin carboxylase subunit A</fullName>
    </alternativeName>
</protein>
<evidence type="ECO:0000256" key="1">
    <source>
        <dbReference type="ARBA" id="ARBA00001953"/>
    </source>
</evidence>
<comment type="caution">
    <text evidence="16">The sequence shown here is derived from an EMBL/GenBank/DDBJ whole genome shotgun (WGS) entry which is preliminary data.</text>
</comment>
<dbReference type="PANTHER" id="PTHR18866:SF33">
    <property type="entry name" value="METHYLCROTONOYL-COA CARBOXYLASE SUBUNIT ALPHA, MITOCHONDRIAL-RELATED"/>
    <property type="match status" value="1"/>
</dbReference>
<keyword evidence="7 12" id="KW-0547">Nucleotide-binding</keyword>
<evidence type="ECO:0000256" key="3">
    <source>
        <dbReference type="ARBA" id="ARBA00004956"/>
    </source>
</evidence>
<dbReference type="FunFam" id="3.40.50.20:FF:000010">
    <property type="entry name" value="Propionyl-CoA carboxylase subunit alpha"/>
    <property type="match status" value="1"/>
</dbReference>
<evidence type="ECO:0000259" key="13">
    <source>
        <dbReference type="PROSITE" id="PS50968"/>
    </source>
</evidence>
<evidence type="ECO:0000256" key="9">
    <source>
        <dbReference type="ARBA" id="ARBA00023267"/>
    </source>
</evidence>
<keyword evidence="6 16" id="KW-0436">Ligase</keyword>
<evidence type="ECO:0000259" key="14">
    <source>
        <dbReference type="PROSITE" id="PS50975"/>
    </source>
</evidence>
<dbReference type="GO" id="GO:0005524">
    <property type="term" value="F:ATP binding"/>
    <property type="evidence" value="ECO:0007669"/>
    <property type="project" value="UniProtKB-UniRule"/>
</dbReference>
<evidence type="ECO:0000256" key="12">
    <source>
        <dbReference type="PROSITE-ProRule" id="PRU00409"/>
    </source>
</evidence>
<dbReference type="InterPro" id="IPR016185">
    <property type="entry name" value="PreATP-grasp_dom_sf"/>
</dbReference>
<dbReference type="SUPFAM" id="SSF51230">
    <property type="entry name" value="Single hybrid motif"/>
    <property type="match status" value="1"/>
</dbReference>
<organism evidence="16 17">
    <name type="scientific">Salinisphaera shabanensis E1L3A</name>
    <dbReference type="NCBI Taxonomy" id="1033802"/>
    <lineage>
        <taxon>Bacteria</taxon>
        <taxon>Pseudomonadati</taxon>
        <taxon>Pseudomonadota</taxon>
        <taxon>Gammaproteobacteria</taxon>
        <taxon>Salinisphaerales</taxon>
        <taxon>Salinisphaeraceae</taxon>
        <taxon>Salinisphaera</taxon>
    </lineage>
</organism>
<dbReference type="FunFam" id="3.30.470.20:FF:000028">
    <property type="entry name" value="Methylcrotonoyl-CoA carboxylase subunit alpha, mitochondrial"/>
    <property type="match status" value="1"/>
</dbReference>